<gene>
    <name evidence="5" type="ORF">BP6252_11062</name>
</gene>
<dbReference type="PROSITE" id="PS00463">
    <property type="entry name" value="ZN2_CY6_FUNGAL_1"/>
    <property type="match status" value="1"/>
</dbReference>
<dbReference type="Pfam" id="PF04082">
    <property type="entry name" value="Fungal_trans"/>
    <property type="match status" value="1"/>
</dbReference>
<dbReference type="GO" id="GO:0008270">
    <property type="term" value="F:zinc ion binding"/>
    <property type="evidence" value="ECO:0007669"/>
    <property type="project" value="InterPro"/>
</dbReference>
<evidence type="ECO:0000313" key="5">
    <source>
        <dbReference type="EMBL" id="RDW63517.1"/>
    </source>
</evidence>
<keyword evidence="3" id="KW-0539">Nucleus</keyword>
<organism evidence="5 6">
    <name type="scientific">Coleophoma cylindrospora</name>
    <dbReference type="NCBI Taxonomy" id="1849047"/>
    <lineage>
        <taxon>Eukaryota</taxon>
        <taxon>Fungi</taxon>
        <taxon>Dikarya</taxon>
        <taxon>Ascomycota</taxon>
        <taxon>Pezizomycotina</taxon>
        <taxon>Leotiomycetes</taxon>
        <taxon>Helotiales</taxon>
        <taxon>Dermateaceae</taxon>
        <taxon>Coleophoma</taxon>
    </lineage>
</organism>
<dbReference type="SMART" id="SM00906">
    <property type="entry name" value="Fungal_trans"/>
    <property type="match status" value="1"/>
</dbReference>
<feature type="domain" description="Zn(2)-C6 fungal-type" evidence="4">
    <location>
        <begin position="23"/>
        <end position="52"/>
    </location>
</feature>
<protein>
    <recommendedName>
        <fullName evidence="4">Zn(2)-C6 fungal-type domain-containing protein</fullName>
    </recommendedName>
</protein>
<dbReference type="EMBL" id="PDLM01000013">
    <property type="protein sequence ID" value="RDW63517.1"/>
    <property type="molecule type" value="Genomic_DNA"/>
</dbReference>
<name>A0A3D8QP02_9HELO</name>
<evidence type="ECO:0000256" key="3">
    <source>
        <dbReference type="ARBA" id="ARBA00023242"/>
    </source>
</evidence>
<accession>A0A3D8QP02</accession>
<reference evidence="5 6" key="1">
    <citation type="journal article" date="2018" name="IMA Fungus">
        <title>IMA Genome-F 9: Draft genome sequence of Annulohypoxylon stygium, Aspergillus mulundensis, Berkeleyomyces basicola (syn. Thielaviopsis basicola), Ceratocystis smalleyi, two Cercospora beticola strains, Coleophoma cylindrospora, Fusarium fracticaudum, Phialophora cf. hyalina, and Morchella septimelata.</title>
        <authorList>
            <person name="Wingfield B.D."/>
            <person name="Bills G.F."/>
            <person name="Dong Y."/>
            <person name="Huang W."/>
            <person name="Nel W.J."/>
            <person name="Swalarsk-Parry B.S."/>
            <person name="Vaghefi N."/>
            <person name="Wilken P.M."/>
            <person name="An Z."/>
            <person name="de Beer Z.W."/>
            <person name="De Vos L."/>
            <person name="Chen L."/>
            <person name="Duong T.A."/>
            <person name="Gao Y."/>
            <person name="Hammerbacher A."/>
            <person name="Kikkert J.R."/>
            <person name="Li Y."/>
            <person name="Li H."/>
            <person name="Li K."/>
            <person name="Li Q."/>
            <person name="Liu X."/>
            <person name="Ma X."/>
            <person name="Naidoo K."/>
            <person name="Pethybridge S.J."/>
            <person name="Sun J."/>
            <person name="Steenkamp E.T."/>
            <person name="van der Nest M.A."/>
            <person name="van Wyk S."/>
            <person name="Wingfield M.J."/>
            <person name="Xiong C."/>
            <person name="Yue Q."/>
            <person name="Zhang X."/>
        </authorList>
    </citation>
    <scope>NUCLEOTIDE SEQUENCE [LARGE SCALE GENOMIC DNA]</scope>
    <source>
        <strain evidence="5 6">BP6252</strain>
    </source>
</reference>
<evidence type="ECO:0000256" key="2">
    <source>
        <dbReference type="ARBA" id="ARBA00022723"/>
    </source>
</evidence>
<keyword evidence="2" id="KW-0479">Metal-binding</keyword>
<dbReference type="CDD" id="cd00067">
    <property type="entry name" value="GAL4"/>
    <property type="match status" value="1"/>
</dbReference>
<dbReference type="InterPro" id="IPR001138">
    <property type="entry name" value="Zn2Cys6_DnaBD"/>
</dbReference>
<dbReference type="GO" id="GO:0000981">
    <property type="term" value="F:DNA-binding transcription factor activity, RNA polymerase II-specific"/>
    <property type="evidence" value="ECO:0007669"/>
    <property type="project" value="InterPro"/>
</dbReference>
<dbReference type="InterPro" id="IPR050613">
    <property type="entry name" value="Sec_Metabolite_Reg"/>
</dbReference>
<dbReference type="OrthoDB" id="2269373at2759"/>
<dbReference type="AlphaFoldDB" id="A0A3D8QP02"/>
<sequence length="717" mass="81541">MSQPVAVRAERAGPHATDLKRFSCLTCRQRKVKCDRHNPCSNCTKAAQQCNFVPPVRGKPKRRSTPKEGLHAKLRRYEEMLKSYGADIELSDYDHNNMSDVESVSEPDGQMLVQDVGPPKEGRDSLFAFDESKTNLITRNGSTRYFDNGLWPNLGDEFNPLLEDGRSGRLDGVNVRTYDVFNDSLEESSLVLGSISFQKVDLASVYFPSHILQTIFDIYLDRVDPHMKILHLPTFWSALTSALKTPHDMPKSLEAAMFSFCFAAIISLEDDECSSLLGESKLVLTGRYKAAICQALLNANFLKSSSLTTLQAYAMFLTSNGGYYQNNSIYILSGIAVRLARRMGLHRDGTMLELSPFETELRRRLWWHIVHLDWRTSDFSGTKPSTDIFLSDTKKPLNIEDEDIRPDTMHPPPERTGITSGVLCLLRCDLMDFLHKVTPPLSKVVRWDNLTSPNIKITEKDDMINQMEDMLERKYLRYYDPSISLHYFSSIIARSSICKMKLFAHNPRQFANCGTKVPQNSRDIIFANGTKLLEYAILIHSSQILRKYTWQLSSGYLWDTLHYVLIEVRHRKMGPEVDRAWKLVGAVFVNYPQIFVEATDTLYAAIGSWTLRVWDDLVAAKKEDGLPESPVPEFITAIRRCRKSPAETPFKPNGLTDPGRATEALNGHGEAKCLKSNVNPIPFLEPTDMYDFPDLVSYDLEPDEWAQWERLLSGQAF</sequence>
<comment type="caution">
    <text evidence="5">The sequence shown here is derived from an EMBL/GenBank/DDBJ whole genome shotgun (WGS) entry which is preliminary data.</text>
</comment>
<dbReference type="PANTHER" id="PTHR31001:SF85">
    <property type="entry name" value="ZN(II)2CYS6 TRANSCRIPTION FACTOR (EUROFUNG)"/>
    <property type="match status" value="1"/>
</dbReference>
<dbReference type="STRING" id="1849047.A0A3D8QP02"/>
<dbReference type="PANTHER" id="PTHR31001">
    <property type="entry name" value="UNCHARACTERIZED TRANSCRIPTIONAL REGULATORY PROTEIN"/>
    <property type="match status" value="1"/>
</dbReference>
<dbReference type="SMART" id="SM00066">
    <property type="entry name" value="GAL4"/>
    <property type="match status" value="1"/>
</dbReference>
<dbReference type="CDD" id="cd12148">
    <property type="entry name" value="fungal_TF_MHR"/>
    <property type="match status" value="1"/>
</dbReference>
<evidence type="ECO:0000313" key="6">
    <source>
        <dbReference type="Proteomes" id="UP000256645"/>
    </source>
</evidence>
<dbReference type="InterPro" id="IPR036864">
    <property type="entry name" value="Zn2-C6_fun-type_DNA-bd_sf"/>
</dbReference>
<evidence type="ECO:0000259" key="4">
    <source>
        <dbReference type="PROSITE" id="PS50048"/>
    </source>
</evidence>
<dbReference type="Gene3D" id="4.10.240.10">
    <property type="entry name" value="Zn(2)-C6 fungal-type DNA-binding domain"/>
    <property type="match status" value="1"/>
</dbReference>
<dbReference type="GO" id="GO:0006351">
    <property type="term" value="P:DNA-templated transcription"/>
    <property type="evidence" value="ECO:0007669"/>
    <property type="project" value="InterPro"/>
</dbReference>
<dbReference type="Pfam" id="PF00172">
    <property type="entry name" value="Zn_clus"/>
    <property type="match status" value="1"/>
</dbReference>
<proteinExistence type="predicted"/>
<dbReference type="InterPro" id="IPR007219">
    <property type="entry name" value="XnlR_reg_dom"/>
</dbReference>
<dbReference type="GO" id="GO:0003677">
    <property type="term" value="F:DNA binding"/>
    <property type="evidence" value="ECO:0007669"/>
    <property type="project" value="InterPro"/>
</dbReference>
<keyword evidence="6" id="KW-1185">Reference proteome</keyword>
<dbReference type="Proteomes" id="UP000256645">
    <property type="component" value="Unassembled WGS sequence"/>
</dbReference>
<comment type="subcellular location">
    <subcellularLocation>
        <location evidence="1">Nucleus</location>
    </subcellularLocation>
</comment>
<evidence type="ECO:0000256" key="1">
    <source>
        <dbReference type="ARBA" id="ARBA00004123"/>
    </source>
</evidence>
<dbReference type="PROSITE" id="PS50048">
    <property type="entry name" value="ZN2_CY6_FUNGAL_2"/>
    <property type="match status" value="1"/>
</dbReference>
<dbReference type="GO" id="GO:0005634">
    <property type="term" value="C:nucleus"/>
    <property type="evidence" value="ECO:0007669"/>
    <property type="project" value="UniProtKB-SubCell"/>
</dbReference>
<dbReference type="SUPFAM" id="SSF57701">
    <property type="entry name" value="Zn2/Cys6 DNA-binding domain"/>
    <property type="match status" value="1"/>
</dbReference>